<dbReference type="PANTHER" id="PTHR12156">
    <property type="entry name" value="PLECKSTRIN HOMOLOGY-LIKE DOMAIN, FAMILY B, MEMBER 3"/>
    <property type="match status" value="1"/>
</dbReference>
<dbReference type="OrthoDB" id="6020705at2759"/>
<feature type="compositionally biased region" description="Low complexity" evidence="2">
    <location>
        <begin position="331"/>
        <end position="345"/>
    </location>
</feature>
<dbReference type="InterPro" id="IPR011993">
    <property type="entry name" value="PH-like_dom_sf"/>
</dbReference>
<evidence type="ECO:0000256" key="2">
    <source>
        <dbReference type="SAM" id="MobiDB-lite"/>
    </source>
</evidence>
<evidence type="ECO:0000313" key="4">
    <source>
        <dbReference type="EMBL" id="CAG9809330.1"/>
    </source>
</evidence>
<accession>A0A9N9S3S2</accession>
<feature type="region of interest" description="Disordered" evidence="2">
    <location>
        <begin position="696"/>
        <end position="716"/>
    </location>
</feature>
<reference evidence="4" key="1">
    <citation type="submission" date="2022-01" db="EMBL/GenBank/DDBJ databases">
        <authorList>
            <person name="King R."/>
        </authorList>
    </citation>
    <scope>NUCLEOTIDE SEQUENCE</scope>
</reference>
<feature type="domain" description="PH" evidence="3">
    <location>
        <begin position="831"/>
        <end position="932"/>
    </location>
</feature>
<organism evidence="4 5">
    <name type="scientific">Chironomus riparius</name>
    <dbReference type="NCBI Taxonomy" id="315576"/>
    <lineage>
        <taxon>Eukaryota</taxon>
        <taxon>Metazoa</taxon>
        <taxon>Ecdysozoa</taxon>
        <taxon>Arthropoda</taxon>
        <taxon>Hexapoda</taxon>
        <taxon>Insecta</taxon>
        <taxon>Pterygota</taxon>
        <taxon>Neoptera</taxon>
        <taxon>Endopterygota</taxon>
        <taxon>Diptera</taxon>
        <taxon>Nematocera</taxon>
        <taxon>Chironomoidea</taxon>
        <taxon>Chironomidae</taxon>
        <taxon>Chironominae</taxon>
        <taxon>Chironomus</taxon>
    </lineage>
</organism>
<keyword evidence="1" id="KW-0175">Coiled coil</keyword>
<dbReference type="InterPro" id="IPR008984">
    <property type="entry name" value="SMAD_FHA_dom_sf"/>
</dbReference>
<gene>
    <name evidence="4" type="ORF">CHIRRI_LOCUS12157</name>
</gene>
<dbReference type="PANTHER" id="PTHR12156:SF5">
    <property type="entry name" value="FI18040P1"/>
    <property type="match status" value="1"/>
</dbReference>
<feature type="region of interest" description="Disordered" evidence="2">
    <location>
        <begin position="314"/>
        <end position="360"/>
    </location>
</feature>
<dbReference type="SUPFAM" id="SSF50729">
    <property type="entry name" value="PH domain-like"/>
    <property type="match status" value="1"/>
</dbReference>
<feature type="compositionally biased region" description="Low complexity" evidence="2">
    <location>
        <begin position="772"/>
        <end position="781"/>
    </location>
</feature>
<dbReference type="EMBL" id="OU895879">
    <property type="protein sequence ID" value="CAG9809330.1"/>
    <property type="molecule type" value="Genomic_DNA"/>
</dbReference>
<dbReference type="SMART" id="SM00233">
    <property type="entry name" value="PH"/>
    <property type="match status" value="1"/>
</dbReference>
<dbReference type="Proteomes" id="UP001153620">
    <property type="component" value="Chromosome 3"/>
</dbReference>
<dbReference type="SUPFAM" id="SSF49879">
    <property type="entry name" value="SMAD/FHA domain"/>
    <property type="match status" value="1"/>
</dbReference>
<reference evidence="4" key="2">
    <citation type="submission" date="2022-10" db="EMBL/GenBank/DDBJ databases">
        <authorList>
            <consortium name="ENA_rothamsted_submissions"/>
            <consortium name="culmorum"/>
            <person name="King R."/>
        </authorList>
    </citation>
    <scope>NUCLEOTIDE SEQUENCE</scope>
</reference>
<feature type="compositionally biased region" description="Basic and acidic residues" evidence="2">
    <location>
        <begin position="347"/>
        <end position="360"/>
    </location>
</feature>
<dbReference type="Gene3D" id="2.30.29.30">
    <property type="entry name" value="Pleckstrin-homology domain (PH domain)/Phosphotyrosine-binding domain (PTB)"/>
    <property type="match status" value="1"/>
</dbReference>
<dbReference type="Gene3D" id="2.60.200.20">
    <property type="match status" value="1"/>
</dbReference>
<dbReference type="AlphaFoldDB" id="A0A9N9S3S2"/>
<evidence type="ECO:0000256" key="1">
    <source>
        <dbReference type="SAM" id="Coils"/>
    </source>
</evidence>
<dbReference type="PROSITE" id="PS50003">
    <property type="entry name" value="PH_DOMAIN"/>
    <property type="match status" value="1"/>
</dbReference>
<dbReference type="InterPro" id="IPR001849">
    <property type="entry name" value="PH_domain"/>
</dbReference>
<dbReference type="InterPro" id="IPR000253">
    <property type="entry name" value="FHA_dom"/>
</dbReference>
<keyword evidence="5" id="KW-1185">Reference proteome</keyword>
<evidence type="ECO:0000259" key="3">
    <source>
        <dbReference type="PROSITE" id="PS50003"/>
    </source>
</evidence>
<feature type="coiled-coil region" evidence="1">
    <location>
        <begin position="555"/>
        <end position="625"/>
    </location>
</feature>
<dbReference type="Pfam" id="PF00498">
    <property type="entry name" value="FHA"/>
    <property type="match status" value="1"/>
</dbReference>
<dbReference type="Pfam" id="PF00169">
    <property type="entry name" value="PH"/>
    <property type="match status" value="1"/>
</dbReference>
<dbReference type="InterPro" id="IPR052212">
    <property type="entry name" value="PH-like_domain"/>
</dbReference>
<evidence type="ECO:0000313" key="5">
    <source>
        <dbReference type="Proteomes" id="UP001153620"/>
    </source>
</evidence>
<proteinExistence type="predicted"/>
<feature type="region of interest" description="Disordered" evidence="2">
    <location>
        <begin position="759"/>
        <end position="792"/>
    </location>
</feature>
<protein>
    <recommendedName>
        <fullName evidence="3">PH domain-containing protein</fullName>
    </recommendedName>
</protein>
<name>A0A9N9S3S2_9DIPT</name>
<feature type="coiled-coil region" evidence="1">
    <location>
        <begin position="453"/>
        <end position="512"/>
    </location>
</feature>
<sequence>MGSASNKNQNGICIKSNTAHLISLGNSRLSTEVTLFEILGNLTIGAGDSCDIVLKGAGILDVHCRCSRKEVTDGEKSDENLGDVTITPFESAKVYVEERLLISNDEYVLQQGDVIRLGESVLLRFNFPAKAAILKSNAMEHNKKTISDNYEVLKKNLNTNCVNFTEFSNSSDKTLNNNVKITDKMKNLKMKGNDSYPKISNLQVFPVTSKSIENCSNLSNGTANNNIDEMQQLEDVLKMFVEYNNNNGCSSSEAVNQSSRNNILQTSSEKINITHQNRIKTNGSLPKNFNTKDHAQNHFEFYESESSRATDDIEVYKKPQSPRTRIKTFVSSPTSNSSTKSLSPTDNNDKSYEYDKNSTSNEKDYEKLIRSFEEKFRMDIYNIQHCENLNHIDVRSNIADNNNLHSNNSLNGEKNEILAKIRELKILISDIQFQESETFLESDVEKSLVWAEMSNEKTNLALLNEKLQAIKAKMKQLEMTRLKRQKQQEIQQIKLKNTIKDKEAEIKMLEEQKGVSIKTESRLDELQESLESDIKTYEDLEFHYLEEETDWASLMEEYKENISMFTKQIEDKKNYIHQLEQTSRDNESSTQNDQKTLETKLFNLKQKLENEREKLKNIDKILSSKIAPVTEPNSIQISNNNTSSAFDGDKSFNNSIVATSSDIMSKSFNENMFFNRSKIEVSYFDFSMTTESLPRNSKIVPNSSPERKQVVSATTPKRVMESDLNDSPLMMPKYHSLSSINYVNDNNNSQKKVIVPIMNGNVKNDENRQRPSTSSSSSSSSRNAVQLRTLPKQKRPLTQFLPNFQLDFNLRKHIETAGHQIQLCPHIIIDATSCRGYLNKVGSKPLFSNLRANTRWFVFDREKQMFVYYSDKGEKKPRGGAYFNAISDVYFDHSITLKRTFIVKTKTRTFTLQAPSTQACSIWIDVIITGAQGKIFEYEK</sequence>